<comment type="cofactor">
    <cofactor evidence="2">
        <name>Zn(2+)</name>
        <dbReference type="ChEBI" id="CHEBI:29105"/>
    </cofactor>
</comment>
<comment type="catalytic activity">
    <reaction evidence="13">
        <text>geranylgeranyl diphosphate + L-cysteinyl-[protein] = S-geranylgeranyl-L-cysteinyl-[protein] + diphosphate</text>
        <dbReference type="Rhea" id="RHEA:21240"/>
        <dbReference type="Rhea" id="RHEA-COMP:10131"/>
        <dbReference type="Rhea" id="RHEA-COMP:11537"/>
        <dbReference type="ChEBI" id="CHEBI:29950"/>
        <dbReference type="ChEBI" id="CHEBI:33019"/>
        <dbReference type="ChEBI" id="CHEBI:57533"/>
        <dbReference type="ChEBI" id="CHEBI:86021"/>
        <dbReference type="EC" id="2.5.1.59"/>
    </reaction>
</comment>
<dbReference type="AlphaFoldDB" id="A0A3S3Q545"/>
<evidence type="ECO:0000259" key="16">
    <source>
        <dbReference type="Pfam" id="PF00432"/>
    </source>
</evidence>
<feature type="domain" description="Prenyltransferase alpha-alpha toroid" evidence="16">
    <location>
        <begin position="11"/>
        <end position="326"/>
    </location>
</feature>
<dbReference type="InterPro" id="IPR008930">
    <property type="entry name" value="Terpenoid_cyclase/PrenylTrfase"/>
</dbReference>
<evidence type="ECO:0000256" key="9">
    <source>
        <dbReference type="ARBA" id="ARBA00022737"/>
    </source>
</evidence>
<keyword evidence="6" id="KW-0637">Prenyltransferase</keyword>
<protein>
    <recommendedName>
        <fullName evidence="5">Geranylgeranyl transferase type-1 subunit beta</fullName>
        <ecNumber evidence="4">2.5.1.59</ecNumber>
    </recommendedName>
    <alternativeName>
        <fullName evidence="12">Geranylgeranyl transferase type I subunit beta</fullName>
    </alternativeName>
    <alternativeName>
        <fullName evidence="15">Type I protein geranyl-geranyltransferase subunit beta</fullName>
    </alternativeName>
</protein>
<evidence type="ECO:0000256" key="1">
    <source>
        <dbReference type="ARBA" id="ARBA00001946"/>
    </source>
</evidence>
<evidence type="ECO:0000256" key="5">
    <source>
        <dbReference type="ARBA" id="ARBA00020603"/>
    </source>
</evidence>
<gene>
    <name evidence="18" type="ORF">B4U79_03845</name>
    <name evidence="19" type="ORF">B4U79_04778</name>
    <name evidence="17" type="ORF">B4U79_07057</name>
</gene>
<keyword evidence="8" id="KW-0479">Metal-binding</keyword>
<dbReference type="InterPro" id="IPR045089">
    <property type="entry name" value="PGGT1B-like"/>
</dbReference>
<dbReference type="CDD" id="cd02895">
    <property type="entry name" value="GGTase-I"/>
    <property type="match status" value="1"/>
</dbReference>
<evidence type="ECO:0000313" key="17">
    <source>
        <dbReference type="EMBL" id="RWS13653.1"/>
    </source>
</evidence>
<evidence type="ECO:0000256" key="7">
    <source>
        <dbReference type="ARBA" id="ARBA00022679"/>
    </source>
</evidence>
<name>A0A3S3Q545_9ACAR</name>
<dbReference type="Proteomes" id="UP000285301">
    <property type="component" value="Unassembled WGS sequence"/>
</dbReference>
<reference evidence="18 20" key="1">
    <citation type="journal article" date="2018" name="Gigascience">
        <title>Genomes of trombidid mites reveal novel predicted allergens and laterally-transferred genes associated with secondary metabolism.</title>
        <authorList>
            <person name="Dong X."/>
            <person name="Chaisiri K."/>
            <person name="Xia D."/>
            <person name="Armstrong S.D."/>
            <person name="Fang Y."/>
            <person name="Donnelly M.J."/>
            <person name="Kadowaki T."/>
            <person name="McGarry J.W."/>
            <person name="Darby A.C."/>
            <person name="Makepeace B.L."/>
        </authorList>
    </citation>
    <scope>NUCLEOTIDE SEQUENCE [LARGE SCALE GENOMIC DNA]</scope>
    <source>
        <strain evidence="18">UoL-WK</strain>
    </source>
</reference>
<evidence type="ECO:0000256" key="2">
    <source>
        <dbReference type="ARBA" id="ARBA00001947"/>
    </source>
</evidence>
<evidence type="ECO:0000256" key="10">
    <source>
        <dbReference type="ARBA" id="ARBA00022833"/>
    </source>
</evidence>
<keyword evidence="11" id="KW-0460">Magnesium</keyword>
<sequence>MALNATKLSDFLKQKHVGFLQRCLRVLPSDLSFFDTHRLSLAFFVISSIDLLNSNALLNEERRAIIDWIYSMQIPPNEGIGKRGFRGSSANSGDPYDFGHLTMIYSALASLIILGDDLKRINRQAIVEAIKELQLEDGSFAATHGSESDMRFVYSAVVVSHILQDWSGIDIDKTVTFIKKCLSYEGGFGLRPGCEAHGGSTYCAVASLSLMDKLNFALDKSEIKSIIRWCVMKQVSGFQGRPNKEPDTCYSFWIGATLKILDTYHFTDVNANFDFVMSTQDPIVGGFGKNSYSPPDPMHTYLGLAGLSLIPTTNKILSTINPEVNISERATEHLRCIHRQHCV</sequence>
<evidence type="ECO:0000256" key="6">
    <source>
        <dbReference type="ARBA" id="ARBA00022602"/>
    </source>
</evidence>
<organism evidence="18 20">
    <name type="scientific">Dinothrombium tinctorium</name>
    <dbReference type="NCBI Taxonomy" id="1965070"/>
    <lineage>
        <taxon>Eukaryota</taxon>
        <taxon>Metazoa</taxon>
        <taxon>Ecdysozoa</taxon>
        <taxon>Arthropoda</taxon>
        <taxon>Chelicerata</taxon>
        <taxon>Arachnida</taxon>
        <taxon>Acari</taxon>
        <taxon>Acariformes</taxon>
        <taxon>Trombidiformes</taxon>
        <taxon>Prostigmata</taxon>
        <taxon>Anystina</taxon>
        <taxon>Parasitengona</taxon>
        <taxon>Trombidioidea</taxon>
        <taxon>Trombidiidae</taxon>
        <taxon>Dinothrombium</taxon>
    </lineage>
</organism>
<evidence type="ECO:0000256" key="13">
    <source>
        <dbReference type="ARBA" id="ARBA00050428"/>
    </source>
</evidence>
<dbReference type="EMBL" id="NCKU01000794">
    <property type="protein sequence ID" value="RWS14137.1"/>
    <property type="molecule type" value="Genomic_DNA"/>
</dbReference>
<evidence type="ECO:0000256" key="12">
    <source>
        <dbReference type="ARBA" id="ARBA00031713"/>
    </source>
</evidence>
<evidence type="ECO:0000256" key="14">
    <source>
        <dbReference type="ARBA" id="ARBA00065714"/>
    </source>
</evidence>
<evidence type="ECO:0000313" key="20">
    <source>
        <dbReference type="Proteomes" id="UP000285301"/>
    </source>
</evidence>
<dbReference type="FunFam" id="1.50.10.20:FF:000005">
    <property type="entry name" value="Geranylgeranyl transferase type-1 subunit beta"/>
    <property type="match status" value="1"/>
</dbReference>
<dbReference type="STRING" id="1965070.A0A3S3Q545"/>
<evidence type="ECO:0000256" key="3">
    <source>
        <dbReference type="ARBA" id="ARBA00010497"/>
    </source>
</evidence>
<dbReference type="EMBL" id="NCKU01000926">
    <property type="protein sequence ID" value="RWS13653.1"/>
    <property type="molecule type" value="Genomic_DNA"/>
</dbReference>
<comment type="cofactor">
    <cofactor evidence="1">
        <name>Mg(2+)</name>
        <dbReference type="ChEBI" id="CHEBI:18420"/>
    </cofactor>
</comment>
<dbReference type="PANTHER" id="PTHR11774:SF4">
    <property type="entry name" value="GERANYLGERANYL TRANSFERASE TYPE-1 SUBUNIT BETA"/>
    <property type="match status" value="1"/>
</dbReference>
<evidence type="ECO:0000256" key="8">
    <source>
        <dbReference type="ARBA" id="ARBA00022723"/>
    </source>
</evidence>
<reference evidence="18" key="2">
    <citation type="submission" date="2018-11" db="EMBL/GenBank/DDBJ databases">
        <title>Trombidioid mite genomics.</title>
        <authorList>
            <person name="Dong X."/>
        </authorList>
    </citation>
    <scope>NUCLEOTIDE SEQUENCE</scope>
    <source>
        <strain evidence="18">UoL-WK</strain>
    </source>
</reference>
<comment type="caution">
    <text evidence="18">The sequence shown here is derived from an EMBL/GenBank/DDBJ whole genome shotgun (WGS) entry which is preliminary data.</text>
</comment>
<accession>A0A3S3Q545</accession>
<evidence type="ECO:0000256" key="4">
    <source>
        <dbReference type="ARBA" id="ARBA00012700"/>
    </source>
</evidence>
<dbReference type="OrthoDB" id="24893at2759"/>
<keyword evidence="10" id="KW-0862">Zinc</keyword>
<keyword evidence="9" id="KW-0677">Repeat</keyword>
<dbReference type="Pfam" id="PF00432">
    <property type="entry name" value="Prenyltrans"/>
    <property type="match status" value="1"/>
</dbReference>
<keyword evidence="7 18" id="KW-0808">Transferase</keyword>
<evidence type="ECO:0000313" key="18">
    <source>
        <dbReference type="EMBL" id="RWS14137.1"/>
    </source>
</evidence>
<dbReference type="Gene3D" id="1.50.10.20">
    <property type="match status" value="1"/>
</dbReference>
<dbReference type="PANTHER" id="PTHR11774">
    <property type="entry name" value="GERANYLGERANYL TRANSFERASE TYPE BETA SUBUNIT"/>
    <property type="match status" value="1"/>
</dbReference>
<dbReference type="InterPro" id="IPR041960">
    <property type="entry name" value="GGTase_I_beta"/>
</dbReference>
<dbReference type="GO" id="GO:0005953">
    <property type="term" value="C:CAAX-protein geranylgeranyltransferase complex"/>
    <property type="evidence" value="ECO:0007669"/>
    <property type="project" value="InterPro"/>
</dbReference>
<dbReference type="GO" id="GO:0004662">
    <property type="term" value="F:CAAX-protein geranylgeranyltransferase activity"/>
    <property type="evidence" value="ECO:0007669"/>
    <property type="project" value="UniProtKB-EC"/>
</dbReference>
<dbReference type="EC" id="2.5.1.59" evidence="4"/>
<evidence type="ECO:0000256" key="15">
    <source>
        <dbReference type="ARBA" id="ARBA00078363"/>
    </source>
</evidence>
<evidence type="ECO:0000313" key="19">
    <source>
        <dbReference type="EMBL" id="RWS14228.1"/>
    </source>
</evidence>
<comment type="similarity">
    <text evidence="3">Belongs to the protein prenyltransferase subunit beta family.</text>
</comment>
<comment type="subunit">
    <text evidence="14">Heterodimer of FNTA and PGGT1B. PGGT1B mediates interaction with substrate peptides.</text>
</comment>
<evidence type="ECO:0000256" key="11">
    <source>
        <dbReference type="ARBA" id="ARBA00022842"/>
    </source>
</evidence>
<keyword evidence="20" id="KW-1185">Reference proteome</keyword>
<dbReference type="GO" id="GO:0046872">
    <property type="term" value="F:metal ion binding"/>
    <property type="evidence" value="ECO:0007669"/>
    <property type="project" value="UniProtKB-KW"/>
</dbReference>
<dbReference type="InterPro" id="IPR001330">
    <property type="entry name" value="Prenyltrans"/>
</dbReference>
<dbReference type="SUPFAM" id="SSF48239">
    <property type="entry name" value="Terpenoid cyclases/Protein prenyltransferases"/>
    <property type="match status" value="1"/>
</dbReference>
<dbReference type="EMBL" id="NCKU01000771">
    <property type="protein sequence ID" value="RWS14228.1"/>
    <property type="molecule type" value="Genomic_DNA"/>
</dbReference>
<proteinExistence type="inferred from homology"/>